<dbReference type="EMBL" id="JAFBIT010000001">
    <property type="protein sequence ID" value="MCF2651318.1"/>
    <property type="molecule type" value="Genomic_DNA"/>
</dbReference>
<accession>A0ABS9CK53</accession>
<evidence type="ECO:0000313" key="4">
    <source>
        <dbReference type="EMBL" id="MCF2651318.1"/>
    </source>
</evidence>
<organism evidence="4 5">
    <name type="scientific">Anaeromassilibacillus senegalensis</name>
    <dbReference type="NCBI Taxonomy" id="1673717"/>
    <lineage>
        <taxon>Bacteria</taxon>
        <taxon>Bacillati</taxon>
        <taxon>Bacillota</taxon>
        <taxon>Clostridia</taxon>
        <taxon>Eubacteriales</taxon>
        <taxon>Acutalibacteraceae</taxon>
        <taxon>Anaeromassilibacillus</taxon>
    </lineage>
</organism>
<evidence type="ECO:0000259" key="3">
    <source>
        <dbReference type="Pfam" id="PF00128"/>
    </source>
</evidence>
<keyword evidence="1" id="KW-0378">Hydrolase</keyword>
<keyword evidence="5" id="KW-1185">Reference proteome</keyword>
<keyword evidence="2" id="KW-0326">Glycosidase</keyword>
<dbReference type="InterPro" id="IPR006047">
    <property type="entry name" value="GH13_cat_dom"/>
</dbReference>
<protein>
    <recommendedName>
        <fullName evidence="3">Glycosyl hydrolase family 13 catalytic domain-containing protein</fullName>
    </recommendedName>
</protein>
<dbReference type="Pfam" id="PF00128">
    <property type="entry name" value="Alpha-amylase"/>
    <property type="match status" value="1"/>
</dbReference>
<sequence length="189" mass="21662">MAPQRFQEILTENLMRYSDAANDSMLNLLDSHDTARFLTVSGGNTARLKNAAVFLFTFVGMPCTYYGTEIGMTGENDPDCRKAFDWEESHWNTDLRTHYQKLMRLRKTRKALQEGTVRFRSQGDLFVMERQLQEELLVTVINNTDCPQNYTLSGNYVRDLLSEKAFEGAQNATVVEIPPFSAMILEKIN</sequence>
<evidence type="ECO:0000256" key="2">
    <source>
        <dbReference type="ARBA" id="ARBA00023295"/>
    </source>
</evidence>
<dbReference type="Gene3D" id="2.60.40.1180">
    <property type="entry name" value="Golgi alpha-mannosidase II"/>
    <property type="match status" value="1"/>
</dbReference>
<comment type="caution">
    <text evidence="4">The sequence shown here is derived from an EMBL/GenBank/DDBJ whole genome shotgun (WGS) entry which is preliminary data.</text>
</comment>
<evidence type="ECO:0000313" key="5">
    <source>
        <dbReference type="Proteomes" id="UP001299220"/>
    </source>
</evidence>
<dbReference type="InterPro" id="IPR017853">
    <property type="entry name" value="GH"/>
</dbReference>
<reference evidence="4 5" key="1">
    <citation type="submission" date="2020-12" db="EMBL/GenBank/DDBJ databases">
        <title>Whole genome sequences of gut porcine anaerobes.</title>
        <authorList>
            <person name="Kubasova T."/>
            <person name="Jahodarova E."/>
            <person name="Rychlik I."/>
        </authorList>
    </citation>
    <scope>NUCLEOTIDE SEQUENCE [LARGE SCALE GENOMIC DNA]</scope>
    <source>
        <strain evidence="4 5">An867</strain>
    </source>
</reference>
<dbReference type="Gene3D" id="3.20.20.80">
    <property type="entry name" value="Glycosidases"/>
    <property type="match status" value="1"/>
</dbReference>
<dbReference type="PANTHER" id="PTHR10357">
    <property type="entry name" value="ALPHA-AMYLASE FAMILY MEMBER"/>
    <property type="match status" value="1"/>
</dbReference>
<dbReference type="SUPFAM" id="SSF51445">
    <property type="entry name" value="(Trans)glycosidases"/>
    <property type="match status" value="1"/>
</dbReference>
<gene>
    <name evidence="4" type="ORF">JQM67_01660</name>
</gene>
<name>A0ABS9CK53_9FIRM</name>
<dbReference type="InterPro" id="IPR013780">
    <property type="entry name" value="Glyco_hydro_b"/>
</dbReference>
<dbReference type="SUPFAM" id="SSF51011">
    <property type="entry name" value="Glycosyl hydrolase domain"/>
    <property type="match status" value="1"/>
</dbReference>
<evidence type="ECO:0000256" key="1">
    <source>
        <dbReference type="ARBA" id="ARBA00022801"/>
    </source>
</evidence>
<feature type="domain" description="Glycosyl hydrolase family 13 catalytic" evidence="3">
    <location>
        <begin position="10"/>
        <end position="104"/>
    </location>
</feature>
<proteinExistence type="predicted"/>
<dbReference type="PANTHER" id="PTHR10357:SF210">
    <property type="entry name" value="MALTODEXTRIN GLUCOSIDASE"/>
    <property type="match status" value="1"/>
</dbReference>
<dbReference type="Proteomes" id="UP001299220">
    <property type="component" value="Unassembled WGS sequence"/>
</dbReference>